<keyword evidence="2" id="KW-0808">Transferase</keyword>
<reference evidence="5" key="1">
    <citation type="submission" date="2025-08" db="UniProtKB">
        <authorList>
            <consortium name="RefSeq"/>
        </authorList>
    </citation>
    <scope>IDENTIFICATION</scope>
    <source>
        <tissue evidence="5">Whole organism</tissue>
    </source>
</reference>
<evidence type="ECO:0000256" key="1">
    <source>
        <dbReference type="ARBA" id="ARBA00022603"/>
    </source>
</evidence>
<dbReference type="Proteomes" id="UP000694843">
    <property type="component" value="Unplaced"/>
</dbReference>
<dbReference type="SUPFAM" id="SSF53335">
    <property type="entry name" value="S-adenosyl-L-methionine-dependent methyltransferases"/>
    <property type="match status" value="1"/>
</dbReference>
<gene>
    <name evidence="5" type="primary">LOC108682733</name>
</gene>
<organism evidence="4 5">
    <name type="scientific">Hyalella azteca</name>
    <name type="common">Amphipod</name>
    <dbReference type="NCBI Taxonomy" id="294128"/>
    <lineage>
        <taxon>Eukaryota</taxon>
        <taxon>Metazoa</taxon>
        <taxon>Ecdysozoa</taxon>
        <taxon>Arthropoda</taxon>
        <taxon>Crustacea</taxon>
        <taxon>Multicrustacea</taxon>
        <taxon>Malacostraca</taxon>
        <taxon>Eumalacostraca</taxon>
        <taxon>Peracarida</taxon>
        <taxon>Amphipoda</taxon>
        <taxon>Senticaudata</taxon>
        <taxon>Talitrida</taxon>
        <taxon>Talitroidea</taxon>
        <taxon>Hyalellidae</taxon>
        <taxon>Hyalella</taxon>
    </lineage>
</organism>
<keyword evidence="3" id="KW-0949">S-adenosyl-L-methionine</keyword>
<protein>
    <submittedName>
        <fullName evidence="5">Thiopurine S-methyltransferase-like</fullName>
    </submittedName>
</protein>
<dbReference type="Pfam" id="PF05724">
    <property type="entry name" value="TPMT"/>
    <property type="match status" value="1"/>
</dbReference>
<evidence type="ECO:0000256" key="2">
    <source>
        <dbReference type="ARBA" id="ARBA00022679"/>
    </source>
</evidence>
<dbReference type="PANTHER" id="PTHR10259:SF11">
    <property type="entry name" value="THIOPURINE S-METHYLTRANSFERASE"/>
    <property type="match status" value="1"/>
</dbReference>
<dbReference type="PANTHER" id="PTHR10259">
    <property type="entry name" value="THIOPURINE S-METHYLTRANSFERASE"/>
    <property type="match status" value="1"/>
</dbReference>
<dbReference type="PROSITE" id="PS51585">
    <property type="entry name" value="SAM_MT_TPMT"/>
    <property type="match status" value="1"/>
</dbReference>
<dbReference type="AlphaFoldDB" id="A0A8B7PMP8"/>
<keyword evidence="4" id="KW-1185">Reference proteome</keyword>
<dbReference type="GO" id="GO:0008119">
    <property type="term" value="F:thiopurine S-methyltransferase activity"/>
    <property type="evidence" value="ECO:0007669"/>
    <property type="project" value="TreeGrafter"/>
</dbReference>
<name>A0A8B7PMP8_HYAAZ</name>
<evidence type="ECO:0000256" key="3">
    <source>
        <dbReference type="ARBA" id="ARBA00022691"/>
    </source>
</evidence>
<evidence type="ECO:0000313" key="5">
    <source>
        <dbReference type="RefSeq" id="XP_018027458.1"/>
    </source>
</evidence>
<proteinExistence type="predicted"/>
<dbReference type="InterPro" id="IPR008854">
    <property type="entry name" value="TPMT"/>
</dbReference>
<accession>A0A8B7PMP8</accession>
<dbReference type="RefSeq" id="XP_018027458.1">
    <property type="nucleotide sequence ID" value="XM_018171969.2"/>
</dbReference>
<dbReference type="KEGG" id="hazt:108682733"/>
<keyword evidence="1" id="KW-0489">Methyltransferase</keyword>
<evidence type="ECO:0000313" key="4">
    <source>
        <dbReference type="Proteomes" id="UP000694843"/>
    </source>
</evidence>
<dbReference type="OrthoDB" id="276151at2759"/>
<dbReference type="GO" id="GO:0032259">
    <property type="term" value="P:methylation"/>
    <property type="evidence" value="ECO:0007669"/>
    <property type="project" value="UniProtKB-KW"/>
</dbReference>
<dbReference type="InterPro" id="IPR029063">
    <property type="entry name" value="SAM-dependent_MTases_sf"/>
</dbReference>
<dbReference type="GeneID" id="108682733"/>
<dbReference type="Gene3D" id="3.40.50.150">
    <property type="entry name" value="Vaccinia Virus protein VP39"/>
    <property type="match status" value="1"/>
</dbReference>
<sequence>MASVANYRTMDFWDNRWATGKTEWHVSDFHPCLVKYAGEVLQGRDKRVLVPLCGKTLDLLWLYKSGHRVVGVEGVEKIVQEFGEEHKLDFRLTKTAYGKTYQVTSFCYIQSITKWITTLDKPLNGATFFCHASCRVGSPGCRQVGTLPPPTPPATDLHTPLATTTYTTERDFIRSSMATASSPEVPHRFKENALDGYFAFITTNMVDYRRSNWADKLPAD</sequence>